<dbReference type="SUPFAM" id="SSF52540">
    <property type="entry name" value="P-loop containing nucleoside triphosphate hydrolases"/>
    <property type="match status" value="1"/>
</dbReference>
<dbReference type="PROSITE" id="PS51709">
    <property type="entry name" value="G_TRME"/>
    <property type="match status" value="1"/>
</dbReference>
<evidence type="ECO:0000256" key="2">
    <source>
        <dbReference type="ARBA" id="ARBA00022694"/>
    </source>
</evidence>
<evidence type="ECO:0000256" key="1">
    <source>
        <dbReference type="ARBA" id="ARBA00011043"/>
    </source>
</evidence>
<evidence type="ECO:0000256" key="3">
    <source>
        <dbReference type="ARBA" id="ARBA00022741"/>
    </source>
</evidence>
<dbReference type="GO" id="GO:0046872">
    <property type="term" value="F:metal ion binding"/>
    <property type="evidence" value="ECO:0007669"/>
    <property type="project" value="UniProtKB-KW"/>
</dbReference>
<dbReference type="PANTHER" id="PTHR42714:SF2">
    <property type="entry name" value="TRNA MODIFICATION GTPASE GTPBP3, MITOCHONDRIAL"/>
    <property type="match status" value="1"/>
</dbReference>
<organism evidence="9 10">
    <name type="scientific">Derxia gummosa DSM 723</name>
    <dbReference type="NCBI Taxonomy" id="1121388"/>
    <lineage>
        <taxon>Bacteria</taxon>
        <taxon>Pseudomonadati</taxon>
        <taxon>Pseudomonadota</taxon>
        <taxon>Betaproteobacteria</taxon>
        <taxon>Burkholderiales</taxon>
        <taxon>Alcaligenaceae</taxon>
        <taxon>Derxia</taxon>
    </lineage>
</organism>
<evidence type="ECO:0000256" key="7">
    <source>
        <dbReference type="RuleBase" id="RU003313"/>
    </source>
</evidence>
<evidence type="ECO:0000256" key="6">
    <source>
        <dbReference type="HAMAP-Rule" id="MF_00379"/>
    </source>
</evidence>
<feature type="binding site" evidence="6">
    <location>
        <begin position="264"/>
        <end position="270"/>
    </location>
    <ligand>
        <name>GTP</name>
        <dbReference type="ChEBI" id="CHEBI:37565"/>
    </ligand>
</feature>
<dbReference type="Pfam" id="PF01926">
    <property type="entry name" value="MMR_HSR1"/>
    <property type="match status" value="1"/>
</dbReference>
<proteinExistence type="inferred from homology"/>
<dbReference type="InterPro" id="IPR018948">
    <property type="entry name" value="GTP-bd_TrmE_N"/>
</dbReference>
<accession>A0A8B6X4W9</accession>
<evidence type="ECO:0000313" key="9">
    <source>
        <dbReference type="Proteomes" id="UP000675920"/>
    </source>
</evidence>
<comment type="cofactor">
    <cofactor evidence="6">
        <name>K(+)</name>
        <dbReference type="ChEBI" id="CHEBI:29103"/>
    </cofactor>
    <text evidence="6">Binds 1 potassium ion per subunit.</text>
</comment>
<dbReference type="InterPro" id="IPR006073">
    <property type="entry name" value="GTP-bd"/>
</dbReference>
<feature type="domain" description="TrmE-type G" evidence="8">
    <location>
        <begin position="235"/>
        <end position="405"/>
    </location>
</feature>
<comment type="similarity">
    <text evidence="1 6 7">Belongs to the TRAFAC class TrmE-Era-EngA-EngB-Septin-like GTPase superfamily. TrmE GTPase family.</text>
</comment>
<dbReference type="HAMAP" id="MF_00379">
    <property type="entry name" value="GTPase_MnmE"/>
    <property type="match status" value="1"/>
</dbReference>
<feature type="binding site" evidence="6">
    <location>
        <position position="266"/>
    </location>
    <ligand>
        <name>K(+)</name>
        <dbReference type="ChEBI" id="CHEBI:29103"/>
    </ligand>
</feature>
<dbReference type="InterPro" id="IPR004520">
    <property type="entry name" value="GTPase_MnmE"/>
</dbReference>
<dbReference type="CDD" id="cd04164">
    <property type="entry name" value="trmE"/>
    <property type="match status" value="1"/>
</dbReference>
<keyword evidence="6" id="KW-0963">Cytoplasm</keyword>
<dbReference type="OrthoDB" id="9805918at2"/>
<feature type="binding site" evidence="6">
    <location>
        <position position="264"/>
    </location>
    <ligand>
        <name>K(+)</name>
        <dbReference type="ChEBI" id="CHEBI:29103"/>
    </ligand>
</feature>
<keyword evidence="9" id="KW-1185">Reference proteome</keyword>
<feature type="binding site" evidence="6">
    <location>
        <position position="270"/>
    </location>
    <ligand>
        <name>Mg(2+)</name>
        <dbReference type="ChEBI" id="CHEBI:18420"/>
    </ligand>
</feature>
<feature type="binding site" evidence="6">
    <location>
        <position position="139"/>
    </location>
    <ligand>
        <name>(6S)-5-formyl-5,6,7,8-tetrahydrofolate</name>
        <dbReference type="ChEBI" id="CHEBI:57457"/>
    </ligand>
</feature>
<feature type="binding site" evidence="6">
    <location>
        <position position="499"/>
    </location>
    <ligand>
        <name>(6S)-5-formyl-5,6,7,8-tetrahydrofolate</name>
        <dbReference type="ChEBI" id="CHEBI:57457"/>
    </ligand>
</feature>
<dbReference type="InterPro" id="IPR027266">
    <property type="entry name" value="TrmE/GcvT-like"/>
</dbReference>
<evidence type="ECO:0000259" key="8">
    <source>
        <dbReference type="PROSITE" id="PS51709"/>
    </source>
</evidence>
<feature type="binding site" evidence="6">
    <location>
        <begin position="245"/>
        <end position="250"/>
    </location>
    <ligand>
        <name>GTP</name>
        <dbReference type="ChEBI" id="CHEBI:37565"/>
    </ligand>
</feature>
<reference evidence="10" key="1">
    <citation type="journal article" date="1999" name="EMBO J.">
        <title>The Escherichia coli trmE (mnmE) gene, involved in tRNA modification, codes for an evolutionarily conserved GTPase with unusual biochemical properties.</title>
        <authorList>
            <person name="Cabedo H."/>
            <person name="Macian F."/>
            <person name="Villarroya M."/>
            <person name="Escudero J.C."/>
            <person name="Martinez-Vicente M."/>
            <person name="Knecht E."/>
            <person name="Armengod M.E."/>
        </authorList>
    </citation>
    <scope>NUCLEOTIDE SEQUENCE</scope>
</reference>
<dbReference type="InterPro" id="IPR031168">
    <property type="entry name" value="G_TrmE"/>
</dbReference>
<dbReference type="GO" id="GO:0030488">
    <property type="term" value="P:tRNA methylation"/>
    <property type="evidence" value="ECO:0007669"/>
    <property type="project" value="TreeGrafter"/>
</dbReference>
<comment type="subcellular location">
    <subcellularLocation>
        <location evidence="6">Cytoplasm</location>
    </subcellularLocation>
</comment>
<dbReference type="GO" id="GO:0005525">
    <property type="term" value="F:GTP binding"/>
    <property type="evidence" value="ECO:0007669"/>
    <property type="project" value="UniProtKB-UniRule"/>
</dbReference>
<dbReference type="InterPro" id="IPR027368">
    <property type="entry name" value="MnmE_dom2"/>
</dbReference>
<dbReference type="Proteomes" id="UP000675920">
    <property type="component" value="Unplaced"/>
</dbReference>
<feature type="binding site" evidence="6">
    <location>
        <position position="245"/>
    </location>
    <ligand>
        <name>K(+)</name>
        <dbReference type="ChEBI" id="CHEBI:29103"/>
    </ligand>
</feature>
<dbReference type="AlphaFoldDB" id="A0A8B6X4W9"/>
<dbReference type="Gene3D" id="1.20.120.430">
    <property type="entry name" value="tRNA modification GTPase MnmE domain 2"/>
    <property type="match status" value="1"/>
</dbReference>
<keyword evidence="5 6" id="KW-0342">GTP-binding</keyword>
<gene>
    <name evidence="6 10" type="primary">mnmE</name>
    <name evidence="6" type="synonym">trmE</name>
</gene>
<comment type="function">
    <text evidence="6">Exhibits a very high intrinsic GTPase hydrolysis rate. Involved in the addition of a carboxymethylaminomethyl (cmnm) group at the wobble position (U34) of certain tRNAs, forming tRNA-cmnm(5)s(2)U34.</text>
</comment>
<comment type="caution">
    <text evidence="6">Lacks conserved residue(s) required for the propagation of feature annotation.</text>
</comment>
<evidence type="ECO:0000256" key="4">
    <source>
        <dbReference type="ARBA" id="ARBA00022958"/>
    </source>
</evidence>
<name>A0A8B6X4W9_9BURK</name>
<keyword evidence="3 6" id="KW-0547">Nucleotide-binding</keyword>
<keyword evidence="6" id="KW-0460">Magnesium</keyword>
<keyword evidence="6" id="KW-0479">Metal-binding</keyword>
<dbReference type="Gene3D" id="3.30.1360.120">
    <property type="entry name" value="Probable tRNA modification gtpase trme, domain 1"/>
    <property type="match status" value="1"/>
</dbReference>
<protein>
    <recommendedName>
        <fullName evidence="6">tRNA modification GTPase MnmE</fullName>
        <ecNumber evidence="6">3.6.-.-</ecNumber>
    </recommendedName>
</protein>
<dbReference type="GO" id="GO:0002098">
    <property type="term" value="P:tRNA wobble uridine modification"/>
    <property type="evidence" value="ECO:0007669"/>
    <property type="project" value="TreeGrafter"/>
</dbReference>
<dbReference type="PANTHER" id="PTHR42714">
    <property type="entry name" value="TRNA MODIFICATION GTPASE GTPBP3"/>
    <property type="match status" value="1"/>
</dbReference>
<evidence type="ECO:0000313" key="10">
    <source>
        <dbReference type="RefSeq" id="WP_028312079.1"/>
    </source>
</evidence>
<dbReference type="RefSeq" id="WP_028312079.1">
    <property type="nucleotide sequence ID" value="NZ_AXWS01000014.1"/>
</dbReference>
<feature type="binding site" evidence="6">
    <location>
        <position position="269"/>
    </location>
    <ligand>
        <name>K(+)</name>
        <dbReference type="ChEBI" id="CHEBI:29103"/>
    </ligand>
</feature>
<feature type="binding site" evidence="6">
    <location>
        <position position="249"/>
    </location>
    <ligand>
        <name>Mg(2+)</name>
        <dbReference type="ChEBI" id="CHEBI:18420"/>
    </ligand>
</feature>
<dbReference type="Pfam" id="PF12631">
    <property type="entry name" value="MnmE_helical"/>
    <property type="match status" value="1"/>
</dbReference>
<dbReference type="NCBIfam" id="TIGR00450">
    <property type="entry name" value="mnmE_trmE_thdF"/>
    <property type="match status" value="1"/>
</dbReference>
<feature type="binding site" evidence="6">
    <location>
        <position position="94"/>
    </location>
    <ligand>
        <name>(6S)-5-formyl-5,6,7,8-tetrahydrofolate</name>
        <dbReference type="ChEBI" id="CHEBI:57457"/>
    </ligand>
</feature>
<feature type="binding site" evidence="6">
    <location>
        <begin position="386"/>
        <end position="388"/>
    </location>
    <ligand>
        <name>GTP</name>
        <dbReference type="ChEBI" id="CHEBI:37565"/>
    </ligand>
</feature>
<feature type="binding site" evidence="6">
    <location>
        <begin position="289"/>
        <end position="292"/>
    </location>
    <ligand>
        <name>GTP</name>
        <dbReference type="ChEBI" id="CHEBI:37565"/>
    </ligand>
</feature>
<dbReference type="InterPro" id="IPR025867">
    <property type="entry name" value="MnmE_helical"/>
</dbReference>
<sequence length="499" mass="51730">MPLHDNDPIVAIATAPGRGGIGVVRVSGGRATRGGMQPLDWLVPGVVALPPGRALVPRHAHYGAFPDARGRPIDRGIALLFAAPHSYTGEHVLELQAHGGPVVLQMLVARCIEIARAAGVPLRLAEPGEFTRRAFLNDKLDLAQAEAVADLIAAQTVAAARGAAASLDGRFSADIHALVEALTSLRLLVEATLDFPEEEIDFLQASDALGQLGRIEGQLDALLARARHGALLRDGLRVVLAGVPNAGKSSLLNALAGTEVAIVTPVAGTTRDRVEQTLAIDGIPLVIVDTAGLRETDDHVEAIGIERSWDAIARADLVLHVHDLAAADPAADAAENAAIAARFPRGVPVLKVFNKVDLAQAGGELADACTGGLAGAASAADGVFISARAGTGLDELRRRVLEAVGVPQAQEGTITARERHLEALRAARGHLEQARANVTGGCLDDGYCVADGGALLSDAHLDLFAEELRLAQEVLGSITGAVTADDLLGKIFSSFCIGK</sequence>
<feature type="binding site" evidence="6">
    <location>
        <position position="25"/>
    </location>
    <ligand>
        <name>(6S)-5-formyl-5,6,7,8-tetrahydrofolate</name>
        <dbReference type="ChEBI" id="CHEBI:57457"/>
    </ligand>
</feature>
<reference evidence="10" key="2">
    <citation type="submission" date="2025-08" db="UniProtKB">
        <authorList>
            <consortium name="RefSeq"/>
        </authorList>
    </citation>
    <scope>IDENTIFICATION</scope>
</reference>
<dbReference type="NCBIfam" id="TIGR00231">
    <property type="entry name" value="small_GTP"/>
    <property type="match status" value="1"/>
</dbReference>
<dbReference type="Pfam" id="PF10396">
    <property type="entry name" value="TrmE_N"/>
    <property type="match status" value="1"/>
</dbReference>
<comment type="subunit">
    <text evidence="6">Homodimer. Heterotetramer of two MnmE and two MnmG subunits.</text>
</comment>
<dbReference type="GO" id="GO:0005829">
    <property type="term" value="C:cytosol"/>
    <property type="evidence" value="ECO:0007669"/>
    <property type="project" value="TreeGrafter"/>
</dbReference>
<dbReference type="InterPro" id="IPR027417">
    <property type="entry name" value="P-loop_NTPase"/>
</dbReference>
<dbReference type="EC" id="3.6.-.-" evidence="6"/>
<keyword evidence="4 6" id="KW-0630">Potassium</keyword>
<dbReference type="Gene3D" id="3.40.50.300">
    <property type="entry name" value="P-loop containing nucleotide triphosphate hydrolases"/>
    <property type="match status" value="1"/>
</dbReference>
<dbReference type="CDD" id="cd14858">
    <property type="entry name" value="TrmE_N"/>
    <property type="match status" value="1"/>
</dbReference>
<dbReference type="InterPro" id="IPR005225">
    <property type="entry name" value="Small_GTP-bd"/>
</dbReference>
<dbReference type="GO" id="GO:0003924">
    <property type="term" value="F:GTPase activity"/>
    <property type="evidence" value="ECO:0007669"/>
    <property type="project" value="UniProtKB-UniRule"/>
</dbReference>
<keyword evidence="6" id="KW-0378">Hydrolase</keyword>
<evidence type="ECO:0000256" key="5">
    <source>
        <dbReference type="ARBA" id="ARBA00023134"/>
    </source>
</evidence>
<keyword evidence="2 6" id="KW-0819">tRNA processing</keyword>